<gene>
    <name evidence="9" type="ORF">SAMN05660841_04216</name>
</gene>
<dbReference type="PIRSF" id="PIRSF038994">
    <property type="entry name" value="NagA"/>
    <property type="match status" value="1"/>
</dbReference>
<evidence type="ECO:0000256" key="1">
    <source>
        <dbReference type="ARBA" id="ARBA00010716"/>
    </source>
</evidence>
<keyword evidence="10" id="KW-1185">Reference proteome</keyword>
<comment type="cofactor">
    <cofactor evidence="7">
        <name>a divalent metal cation</name>
        <dbReference type="ChEBI" id="CHEBI:60240"/>
    </cofactor>
    <text evidence="7">Binds 1 divalent metal cation per subunit.</text>
</comment>
<dbReference type="RefSeq" id="WP_079645839.1">
    <property type="nucleotide sequence ID" value="NZ_FUZF01000028.1"/>
</dbReference>
<dbReference type="OrthoDB" id="9776488at2"/>
<dbReference type="Gene3D" id="2.30.40.10">
    <property type="entry name" value="Urease, subunit C, domain 1"/>
    <property type="match status" value="1"/>
</dbReference>
<evidence type="ECO:0000256" key="7">
    <source>
        <dbReference type="PIRSR" id="PIRSR038994-3"/>
    </source>
</evidence>
<dbReference type="FunFam" id="3.20.20.140:FF:000004">
    <property type="entry name" value="N-acetylglucosamine-6-phosphate deacetylase"/>
    <property type="match status" value="1"/>
</dbReference>
<evidence type="ECO:0000256" key="4">
    <source>
        <dbReference type="ARBA" id="ARBA00023277"/>
    </source>
</evidence>
<dbReference type="CDD" id="cd00854">
    <property type="entry name" value="NagA"/>
    <property type="match status" value="1"/>
</dbReference>
<dbReference type="AlphaFoldDB" id="A0A1T5GMY7"/>
<keyword evidence="2 7" id="KW-0479">Metal-binding</keyword>
<dbReference type="GO" id="GO:0006046">
    <property type="term" value="P:N-acetylglucosamine catabolic process"/>
    <property type="evidence" value="ECO:0007669"/>
    <property type="project" value="TreeGrafter"/>
</dbReference>
<dbReference type="GO" id="GO:0008448">
    <property type="term" value="F:N-acetylglucosamine-6-phosphate deacetylase activity"/>
    <property type="evidence" value="ECO:0007669"/>
    <property type="project" value="InterPro"/>
</dbReference>
<evidence type="ECO:0000256" key="5">
    <source>
        <dbReference type="PIRNR" id="PIRNR038994"/>
    </source>
</evidence>
<keyword evidence="3 5" id="KW-0378">Hydrolase</keyword>
<comment type="similarity">
    <text evidence="1 5">Belongs to the metallo-dependent hydrolases superfamily. NagA family.</text>
</comment>
<dbReference type="Gene3D" id="3.20.20.140">
    <property type="entry name" value="Metal-dependent hydrolases"/>
    <property type="match status" value="1"/>
</dbReference>
<dbReference type="PANTHER" id="PTHR11113">
    <property type="entry name" value="N-ACETYLGLUCOSAMINE-6-PHOSPHATE DEACETYLASE"/>
    <property type="match status" value="1"/>
</dbReference>
<name>A0A1T5GMY7_9SPHI</name>
<dbReference type="PANTHER" id="PTHR11113:SF14">
    <property type="entry name" value="N-ACETYLGLUCOSAMINE-6-PHOSPHATE DEACETYLASE"/>
    <property type="match status" value="1"/>
</dbReference>
<organism evidence="9 10">
    <name type="scientific">Sphingobacterium nematocida</name>
    <dbReference type="NCBI Taxonomy" id="1513896"/>
    <lineage>
        <taxon>Bacteria</taxon>
        <taxon>Pseudomonadati</taxon>
        <taxon>Bacteroidota</taxon>
        <taxon>Sphingobacteriia</taxon>
        <taxon>Sphingobacteriales</taxon>
        <taxon>Sphingobacteriaceae</taxon>
        <taxon>Sphingobacterium</taxon>
    </lineage>
</organism>
<dbReference type="STRING" id="1513896.SAMN05660841_04216"/>
<dbReference type="SUPFAM" id="SSF51556">
    <property type="entry name" value="Metallo-dependent hydrolases"/>
    <property type="match status" value="1"/>
</dbReference>
<keyword evidence="4 5" id="KW-0119">Carbohydrate metabolism</keyword>
<feature type="binding site" evidence="7">
    <location>
        <position position="132"/>
    </location>
    <ligand>
        <name>Zn(2+)</name>
        <dbReference type="ChEBI" id="CHEBI:29105"/>
    </ligand>
</feature>
<reference evidence="10" key="1">
    <citation type="submission" date="2017-02" db="EMBL/GenBank/DDBJ databases">
        <authorList>
            <person name="Varghese N."/>
            <person name="Submissions S."/>
        </authorList>
    </citation>
    <scope>NUCLEOTIDE SEQUENCE [LARGE SCALE GENOMIC DNA]</scope>
    <source>
        <strain evidence="10">DSM 24091</strain>
    </source>
</reference>
<protein>
    <submittedName>
        <fullName evidence="9">N-acetylglucosamine-6-phosphate deacetylase</fullName>
    </submittedName>
</protein>
<dbReference type="NCBIfam" id="TIGR00221">
    <property type="entry name" value="nagA"/>
    <property type="match status" value="1"/>
</dbReference>
<evidence type="ECO:0000259" key="8">
    <source>
        <dbReference type="Pfam" id="PF01979"/>
    </source>
</evidence>
<feature type="binding site" evidence="7">
    <location>
        <position position="197"/>
    </location>
    <ligand>
        <name>Zn(2+)</name>
        <dbReference type="ChEBI" id="CHEBI:29105"/>
    </ligand>
</feature>
<feature type="domain" description="Amidohydrolase-related" evidence="8">
    <location>
        <begin position="53"/>
        <end position="388"/>
    </location>
</feature>
<dbReference type="InterPro" id="IPR003764">
    <property type="entry name" value="GlcNAc_6-P_deAcase"/>
</dbReference>
<proteinExistence type="inferred from homology"/>
<evidence type="ECO:0000256" key="3">
    <source>
        <dbReference type="ARBA" id="ARBA00022801"/>
    </source>
</evidence>
<dbReference type="InterPro" id="IPR011059">
    <property type="entry name" value="Metal-dep_hydrolase_composite"/>
</dbReference>
<evidence type="ECO:0000256" key="2">
    <source>
        <dbReference type="ARBA" id="ARBA00022723"/>
    </source>
</evidence>
<feature type="binding site" evidence="7">
    <location>
        <position position="218"/>
    </location>
    <ligand>
        <name>Zn(2+)</name>
        <dbReference type="ChEBI" id="CHEBI:29105"/>
    </ligand>
</feature>
<dbReference type="SUPFAM" id="SSF51338">
    <property type="entry name" value="Composite domain of metallo-dependent hydrolases"/>
    <property type="match status" value="1"/>
</dbReference>
<evidence type="ECO:0000313" key="10">
    <source>
        <dbReference type="Proteomes" id="UP000190150"/>
    </source>
</evidence>
<dbReference type="InterPro" id="IPR032466">
    <property type="entry name" value="Metal_Hydrolase"/>
</dbReference>
<feature type="active site" description="Proton donor/acceptor" evidence="6">
    <location>
        <position position="280"/>
    </location>
</feature>
<dbReference type="Pfam" id="PF01979">
    <property type="entry name" value="Amidohydro_1"/>
    <property type="match status" value="1"/>
</dbReference>
<accession>A0A1T5GMY7</accession>
<dbReference type="InterPro" id="IPR006680">
    <property type="entry name" value="Amidohydro-rel"/>
</dbReference>
<dbReference type="GO" id="GO:0046872">
    <property type="term" value="F:metal ion binding"/>
    <property type="evidence" value="ECO:0007669"/>
    <property type="project" value="UniProtKB-KW"/>
</dbReference>
<evidence type="ECO:0000313" key="9">
    <source>
        <dbReference type="EMBL" id="SKC09757.1"/>
    </source>
</evidence>
<dbReference type="Proteomes" id="UP000190150">
    <property type="component" value="Unassembled WGS sequence"/>
</dbReference>
<sequence length="400" mass="43912">MSKLLLQNGILVFADLILENGYVYIEHKKIVQLGQGSLNVGDDVRVIDVQKMYISPGFIDMHVHGGGGFDFMDGTVEAFLGVSETHVRYGTTAMCPTTLTAEKSHIYTVLDTYAQALFQNKRGASWLGLHLEGPYLALGQRGAQDPRHIRNPDEMEYRDILAYSPHIIRWSAAPELPGALQFAEYLRSKGVIPSLAHTDALFEEVVAGYHGGFRLATHFYSAMSTIVRKEAKRYAGAIEAGYYLDGMDVEIIADGVHVPSSLLKLIYKIKGPDRIALVTDAMRAAAMPEGPSVLGRLEDGLQVVVEEGVAKLPDRSAFAGSVSTANQLVRNYMRMAGISLTEAVRMITETPARILGFEGTKGSLRRGKDADIVVFDAELEVYITIVEGDVRYDRLTGIKL</sequence>
<evidence type="ECO:0000256" key="6">
    <source>
        <dbReference type="PIRSR" id="PIRSR038994-1"/>
    </source>
</evidence>
<dbReference type="EMBL" id="FUZF01000028">
    <property type="protein sequence ID" value="SKC09757.1"/>
    <property type="molecule type" value="Genomic_DNA"/>
</dbReference>